<dbReference type="PANTHER" id="PTHR35568:SF1">
    <property type="entry name" value="TRANSCRIPTIONAL REGULATOR DAUR"/>
    <property type="match status" value="1"/>
</dbReference>
<reference evidence="3 4" key="1">
    <citation type="submission" date="2018-05" db="EMBL/GenBank/DDBJ databases">
        <title>Isolation and genomic analyses of lactose-positive bacteria from faecal samples of preterm neonates.</title>
        <authorList>
            <person name="Chen Y."/>
            <person name="Brook T.C."/>
            <person name="O'Neill I."/>
            <person name="Soe C.Z."/>
            <person name="Hall L.J."/>
            <person name="Hoyles L."/>
        </authorList>
    </citation>
    <scope>NUCLEOTIDE SEQUENCE [LARGE SCALE GENOMIC DNA]</scope>
    <source>
        <strain evidence="3 4">P080C CL</strain>
    </source>
</reference>
<evidence type="ECO:0000313" key="3">
    <source>
        <dbReference type="EMBL" id="THE37314.1"/>
    </source>
</evidence>
<feature type="domain" description="Transcriptional regulator DauR-like HTH" evidence="2">
    <location>
        <begin position="155"/>
        <end position="212"/>
    </location>
</feature>
<dbReference type="RefSeq" id="WP_045444385.1">
    <property type="nucleotide sequence ID" value="NZ_QFVP01000008.1"/>
</dbReference>
<sequence>MKNERDHLITVLSASLEALRTTLPSNTEAVLHDLTQPEKSVISIVNGHISGRKIGDALLSGPDDDAGFLGLLDASQPVPTRVFSGYTTTTVAGTKLNSASTIYYSKSGSPLVAFCINVDIEAVVRLKRELDYLLPTPVETESADSIPRDIQDKSLDEVLAQYRPTGSESKTDFRKRVVSEIHAMGFFKIKGSVNHVARALGVTRYTIYNYLDKINDK</sequence>
<accession>A0ABY2PSZ9</accession>
<dbReference type="Pfam" id="PF08348">
    <property type="entry name" value="PAS_6"/>
    <property type="match status" value="1"/>
</dbReference>
<evidence type="ECO:0000313" key="4">
    <source>
        <dbReference type="Proteomes" id="UP000306790"/>
    </source>
</evidence>
<keyword evidence="4" id="KW-1185">Reference proteome</keyword>
<dbReference type="Proteomes" id="UP000306790">
    <property type="component" value="Unassembled WGS sequence"/>
</dbReference>
<dbReference type="InterPro" id="IPR013559">
    <property type="entry name" value="YheO"/>
</dbReference>
<dbReference type="InterPro" id="IPR039446">
    <property type="entry name" value="DauR-like"/>
</dbReference>
<dbReference type="Pfam" id="PF13309">
    <property type="entry name" value="HTH_22"/>
    <property type="match status" value="1"/>
</dbReference>
<dbReference type="InterPro" id="IPR039445">
    <property type="entry name" value="DauR-like_HTH"/>
</dbReference>
<proteinExistence type="predicted"/>
<dbReference type="PANTHER" id="PTHR35568">
    <property type="entry name" value="TRANSCRIPTIONAL REGULATOR DAUR"/>
    <property type="match status" value="1"/>
</dbReference>
<organism evidence="3 4">
    <name type="scientific">Citrobacter murliniae</name>
    <dbReference type="NCBI Taxonomy" id="67829"/>
    <lineage>
        <taxon>Bacteria</taxon>
        <taxon>Pseudomonadati</taxon>
        <taxon>Pseudomonadota</taxon>
        <taxon>Gammaproteobacteria</taxon>
        <taxon>Enterobacterales</taxon>
        <taxon>Enterobacteriaceae</taxon>
        <taxon>Citrobacter</taxon>
        <taxon>Citrobacter freundii complex</taxon>
    </lineage>
</organism>
<evidence type="ECO:0000259" key="1">
    <source>
        <dbReference type="Pfam" id="PF08348"/>
    </source>
</evidence>
<comment type="caution">
    <text evidence="3">The sequence shown here is derived from an EMBL/GenBank/DDBJ whole genome shotgun (WGS) entry which is preliminary data.</text>
</comment>
<dbReference type="EMBL" id="QFVP01000008">
    <property type="protein sequence ID" value="THE37314.1"/>
    <property type="molecule type" value="Genomic_DNA"/>
</dbReference>
<evidence type="ECO:0000259" key="2">
    <source>
        <dbReference type="Pfam" id="PF13309"/>
    </source>
</evidence>
<gene>
    <name evidence="3" type="ORF">DJ535_13560</name>
</gene>
<name>A0ABY2PSZ9_9ENTR</name>
<feature type="domain" description="YheO-like" evidence="1">
    <location>
        <begin position="13"/>
        <end position="126"/>
    </location>
</feature>
<protein>
    <recommendedName>
        <fullName evidence="5">PAS domain-containing protein</fullName>
    </recommendedName>
</protein>
<evidence type="ECO:0008006" key="5">
    <source>
        <dbReference type="Google" id="ProtNLM"/>
    </source>
</evidence>